<dbReference type="RefSeq" id="WP_223852882.1">
    <property type="nucleotide sequence ID" value="NZ_BMMN01000001.1"/>
</dbReference>
<dbReference type="EMBL" id="BMMN01000001">
    <property type="protein sequence ID" value="GGN97804.1"/>
    <property type="molecule type" value="Genomic_DNA"/>
</dbReference>
<name>A0A8H9LAX7_9ACTN</name>
<gene>
    <name evidence="3" type="ORF">GCM10011574_01780</name>
</gene>
<keyword evidence="2" id="KW-0732">Signal</keyword>
<feature type="chain" id="PRO_5038776359" description="Secreted protein" evidence="2">
    <location>
        <begin position="21"/>
        <end position="144"/>
    </location>
</feature>
<keyword evidence="4" id="KW-1185">Reference proteome</keyword>
<comment type="caution">
    <text evidence="3">The sequence shown here is derived from an EMBL/GenBank/DDBJ whole genome shotgun (WGS) entry which is preliminary data.</text>
</comment>
<feature type="signal peptide" evidence="2">
    <location>
        <begin position="1"/>
        <end position="20"/>
    </location>
</feature>
<reference evidence="3" key="1">
    <citation type="journal article" date="2014" name="Int. J. Syst. Evol. Microbiol.">
        <title>Complete genome sequence of Corynebacterium casei LMG S-19264T (=DSM 44701T), isolated from a smear-ripened cheese.</title>
        <authorList>
            <consortium name="US DOE Joint Genome Institute (JGI-PGF)"/>
            <person name="Walter F."/>
            <person name="Albersmeier A."/>
            <person name="Kalinowski J."/>
            <person name="Ruckert C."/>
        </authorList>
    </citation>
    <scope>NUCLEOTIDE SEQUENCE</scope>
    <source>
        <strain evidence="3">CGMCC 4.7138</strain>
    </source>
</reference>
<dbReference type="GeneID" id="97245479"/>
<feature type="region of interest" description="Disordered" evidence="1">
    <location>
        <begin position="34"/>
        <end position="54"/>
    </location>
</feature>
<dbReference type="AlphaFoldDB" id="A0A8H9LAX7"/>
<dbReference type="Proteomes" id="UP000653480">
    <property type="component" value="Unassembled WGS sequence"/>
</dbReference>
<evidence type="ECO:0000313" key="4">
    <source>
        <dbReference type="Proteomes" id="UP000653480"/>
    </source>
</evidence>
<protein>
    <recommendedName>
        <fullName evidence="5">Secreted protein</fullName>
    </recommendedName>
</protein>
<organism evidence="3 4">
    <name type="scientific">Microbispora bryophytorum</name>
    <dbReference type="NCBI Taxonomy" id="1460882"/>
    <lineage>
        <taxon>Bacteria</taxon>
        <taxon>Bacillati</taxon>
        <taxon>Actinomycetota</taxon>
        <taxon>Actinomycetes</taxon>
        <taxon>Streptosporangiales</taxon>
        <taxon>Streptosporangiaceae</taxon>
        <taxon>Microbispora</taxon>
    </lineage>
</organism>
<evidence type="ECO:0008006" key="5">
    <source>
        <dbReference type="Google" id="ProtNLM"/>
    </source>
</evidence>
<sequence length="144" mass="15280">MRKIVAVAVLAAMTMLGTVAAVATVAAGTGGHPTIGPWAGSQPQAPALPKGGVKRQEVSQEQYDILVGQCRYAKTPEARDRCHTQVREQYKVGAFNPGLDCRAYSGVSVCGVLELSAPQRSCVEESVGGGLTRRRAEVECYAFR</sequence>
<evidence type="ECO:0000256" key="2">
    <source>
        <dbReference type="SAM" id="SignalP"/>
    </source>
</evidence>
<evidence type="ECO:0000313" key="3">
    <source>
        <dbReference type="EMBL" id="GGN97804.1"/>
    </source>
</evidence>
<proteinExistence type="predicted"/>
<evidence type="ECO:0000256" key="1">
    <source>
        <dbReference type="SAM" id="MobiDB-lite"/>
    </source>
</evidence>
<reference evidence="3" key="2">
    <citation type="submission" date="2020-09" db="EMBL/GenBank/DDBJ databases">
        <authorList>
            <person name="Sun Q."/>
            <person name="Zhou Y."/>
        </authorList>
    </citation>
    <scope>NUCLEOTIDE SEQUENCE</scope>
    <source>
        <strain evidence="3">CGMCC 4.7138</strain>
    </source>
</reference>
<accession>A0A8H9LAX7</accession>